<dbReference type="CDD" id="cd08825">
    <property type="entry name" value="MVP_shoulder"/>
    <property type="match status" value="1"/>
</dbReference>
<dbReference type="PROSITE" id="PS51224">
    <property type="entry name" value="MVP"/>
    <property type="match status" value="5"/>
</dbReference>
<feature type="repeat" description="MVP" evidence="10">
    <location>
        <begin position="263"/>
        <end position="311"/>
    </location>
</feature>
<dbReference type="Proteomes" id="UP000192257">
    <property type="component" value="Unassembled WGS sequence"/>
</dbReference>
<dbReference type="Pfam" id="PF11978">
    <property type="entry name" value="MVP_shoulder"/>
    <property type="match status" value="1"/>
</dbReference>
<feature type="domain" description="Major vault protein repeat" evidence="13">
    <location>
        <begin position="435"/>
        <end position="496"/>
    </location>
</feature>
<feature type="repeat" description="MVP" evidence="10">
    <location>
        <begin position="206"/>
        <end position="261"/>
    </location>
</feature>
<dbReference type="OrthoDB" id="6125719at2759"/>
<keyword evidence="4" id="KW-0597">Phosphoprotein</keyword>
<dbReference type="InterPro" id="IPR041139">
    <property type="entry name" value="MVP_rep_dom"/>
</dbReference>
<evidence type="ECO:0000256" key="1">
    <source>
        <dbReference type="ARBA" id="ARBA00004123"/>
    </source>
</evidence>
<organism evidence="15 16">
    <name type="scientific">Trypanosoma theileri</name>
    <dbReference type="NCBI Taxonomy" id="67003"/>
    <lineage>
        <taxon>Eukaryota</taxon>
        <taxon>Discoba</taxon>
        <taxon>Euglenozoa</taxon>
        <taxon>Kinetoplastea</taxon>
        <taxon>Metakinetoplastina</taxon>
        <taxon>Trypanosomatida</taxon>
        <taxon>Trypanosomatidae</taxon>
        <taxon>Trypanosoma</taxon>
    </lineage>
</organism>
<dbReference type="InterPro" id="IPR043023">
    <property type="entry name" value="MVP_rep_sf"/>
</dbReference>
<evidence type="ECO:0000313" key="16">
    <source>
        <dbReference type="Proteomes" id="UP000192257"/>
    </source>
</evidence>
<evidence type="ECO:0000256" key="5">
    <source>
        <dbReference type="ARBA" id="ARBA00022737"/>
    </source>
</evidence>
<dbReference type="InterPro" id="IPR002499">
    <property type="entry name" value="Vault_N"/>
</dbReference>
<proteinExistence type="predicted"/>
<evidence type="ECO:0000256" key="6">
    <source>
        <dbReference type="ARBA" id="ARBA00023242"/>
    </source>
</evidence>
<feature type="domain" description="Major vault protein repeat" evidence="11">
    <location>
        <begin position="154"/>
        <end position="189"/>
    </location>
</feature>
<dbReference type="FunFam" id="2.30.30.550:FF:000001">
    <property type="entry name" value="major vault protein-like"/>
    <property type="match status" value="1"/>
</dbReference>
<evidence type="ECO:0000256" key="8">
    <source>
        <dbReference type="ARBA" id="ARBA00024814"/>
    </source>
</evidence>
<reference evidence="15 16" key="1">
    <citation type="submission" date="2017-03" db="EMBL/GenBank/DDBJ databases">
        <title>An alternative strategy for trypanosome survival in the mammalian bloodstream revealed through genome and transcriptome analysis of the ubiquitous bovine parasite Trypanosoma (Megatrypanum) theileri.</title>
        <authorList>
            <person name="Kelly S."/>
            <person name="Ivens A."/>
            <person name="Mott A."/>
            <person name="O'Neill E."/>
            <person name="Emms D."/>
            <person name="Macleod O."/>
            <person name="Voorheis P."/>
            <person name="Matthews J."/>
            <person name="Matthews K."/>
            <person name="Carrington M."/>
        </authorList>
    </citation>
    <scope>NUCLEOTIDE SEQUENCE [LARGE SCALE GENOMIC DNA]</scope>
    <source>
        <strain evidence="15">Edinburgh</strain>
    </source>
</reference>
<dbReference type="FunFam" id="3.30.479.30:FF:000010">
    <property type="entry name" value="major vault protein-like"/>
    <property type="match status" value="1"/>
</dbReference>
<dbReference type="PANTHER" id="PTHR14165:SF13">
    <property type="entry name" value="VAULT PROTEIN, PUTATIVE-RELATED"/>
    <property type="match status" value="1"/>
</dbReference>
<dbReference type="InterPro" id="IPR043179">
    <property type="entry name" value="Vault_2_sf"/>
</dbReference>
<feature type="repeat" description="MVP" evidence="10">
    <location>
        <begin position="153"/>
        <end position="205"/>
    </location>
</feature>
<feature type="domain" description="Major vault protein repeat" evidence="11">
    <location>
        <begin position="308"/>
        <end position="349"/>
    </location>
</feature>
<dbReference type="Gene3D" id="2.30.30.550">
    <property type="entry name" value="Major Vault Protein repeat"/>
    <property type="match status" value="4"/>
</dbReference>
<feature type="domain" description="Major vault protein repeat" evidence="11">
    <location>
        <begin position="202"/>
        <end position="236"/>
    </location>
</feature>
<dbReference type="Gene3D" id="3.30.479.30">
    <property type="entry name" value="Band 7 domain"/>
    <property type="match status" value="1"/>
</dbReference>
<dbReference type="InterPro" id="IPR021870">
    <property type="entry name" value="MVP_shoulder"/>
</dbReference>
<dbReference type="Gene3D" id="6.20.380.10">
    <property type="match status" value="1"/>
</dbReference>
<evidence type="ECO:0000259" key="12">
    <source>
        <dbReference type="Pfam" id="PF11978"/>
    </source>
</evidence>
<evidence type="ECO:0000256" key="10">
    <source>
        <dbReference type="PROSITE-ProRule" id="PRU00571"/>
    </source>
</evidence>
<evidence type="ECO:0000259" key="11">
    <source>
        <dbReference type="Pfam" id="PF01505"/>
    </source>
</evidence>
<dbReference type="InterPro" id="IPR036013">
    <property type="entry name" value="Band_7/SPFH_dom_sf"/>
</dbReference>
<comment type="subcellular location">
    <subcellularLocation>
        <location evidence="2 10">Cytoplasm</location>
    </subcellularLocation>
    <subcellularLocation>
        <location evidence="1">Nucleus</location>
    </subcellularLocation>
</comment>
<dbReference type="GO" id="GO:1990904">
    <property type="term" value="C:ribonucleoprotein complex"/>
    <property type="evidence" value="ECO:0007669"/>
    <property type="project" value="UniProtKB-UniRule"/>
</dbReference>
<dbReference type="Gene3D" id="2.30.30.620">
    <property type="match status" value="1"/>
</dbReference>
<dbReference type="Pfam" id="PF01505">
    <property type="entry name" value="Vault"/>
    <property type="match status" value="4"/>
</dbReference>
<evidence type="ECO:0000256" key="7">
    <source>
        <dbReference type="ARBA" id="ARBA00023274"/>
    </source>
</evidence>
<dbReference type="Gene3D" id="2.30.30.570">
    <property type="match status" value="2"/>
</dbReference>
<keyword evidence="16" id="KW-1185">Reference proteome</keyword>
<dbReference type="Pfam" id="PF17795">
    <property type="entry name" value="Vault_3"/>
    <property type="match status" value="1"/>
</dbReference>
<dbReference type="FunFam" id="2.30.30.570:FF:000001">
    <property type="entry name" value="major vault protein-like"/>
    <property type="match status" value="1"/>
</dbReference>
<feature type="repeat" description="MVP" evidence="10">
    <location>
        <begin position="312"/>
        <end position="364"/>
    </location>
</feature>
<keyword evidence="6" id="KW-0539">Nucleus</keyword>
<evidence type="ECO:0000256" key="3">
    <source>
        <dbReference type="ARBA" id="ARBA00022490"/>
    </source>
</evidence>
<comment type="subunit">
    <text evidence="9">The vault ribonucleoprotein particle is a huge (400 A x 670 A) cage structure of 12.9 MDa. It consists of a dimer of half-vaults, with each half-vault comprising 39 identical major vault protein (MVP) chains, PARP4 and one or more vault RNAs (vRNAs).</text>
</comment>
<gene>
    <name evidence="15" type="ORF">TM35_000121300</name>
</gene>
<keyword evidence="5" id="KW-0677">Repeat</keyword>
<dbReference type="RefSeq" id="XP_028883421.1">
    <property type="nucleotide sequence ID" value="XM_029025105.1"/>
</dbReference>
<dbReference type="InterPro" id="IPR039059">
    <property type="entry name" value="MVP"/>
</dbReference>
<feature type="domain" description="Major vault protein repeat" evidence="14">
    <location>
        <begin position="365"/>
        <end position="409"/>
    </location>
</feature>
<dbReference type="GO" id="GO:0005634">
    <property type="term" value="C:nucleus"/>
    <property type="evidence" value="ECO:0007669"/>
    <property type="project" value="UniProtKB-SubCell"/>
</dbReference>
<dbReference type="Pfam" id="PF17796">
    <property type="entry name" value="Vault_4"/>
    <property type="match status" value="1"/>
</dbReference>
<keyword evidence="3 10" id="KW-0963">Cytoplasm</keyword>
<evidence type="ECO:0000259" key="13">
    <source>
        <dbReference type="Pfam" id="PF17795"/>
    </source>
</evidence>
<dbReference type="VEuPathDB" id="TriTrypDB:TM35_000121300"/>
<evidence type="ECO:0000313" key="15">
    <source>
        <dbReference type="EMBL" id="ORC89355.1"/>
    </source>
</evidence>
<evidence type="ECO:0000259" key="14">
    <source>
        <dbReference type="Pfam" id="PF17796"/>
    </source>
</evidence>
<comment type="caution">
    <text evidence="15">The sequence shown here is derived from an EMBL/GenBank/DDBJ whole genome shotgun (WGS) entry which is preliminary data.</text>
</comment>
<dbReference type="Gene3D" id="2.30.30.560">
    <property type="match status" value="1"/>
</dbReference>
<comment type="function">
    <text evidence="8">Required for normal vault structure. Vaults are multi-subunit structures that may act as scaffolds for proteins involved in signal transduction. Vaults may also play a role in nucleo-cytoplasmic transport.</text>
</comment>
<dbReference type="Gene3D" id="6.10.250.720">
    <property type="match status" value="1"/>
</dbReference>
<dbReference type="AlphaFoldDB" id="A0A1X0NXD4"/>
<feature type="repeat" description="MVP" evidence="10">
    <location>
        <begin position="95"/>
        <end position="152"/>
    </location>
</feature>
<dbReference type="PANTHER" id="PTHR14165">
    <property type="entry name" value="MAJOR VAULT PROTEIN"/>
    <property type="match status" value="1"/>
</dbReference>
<feature type="domain" description="Major vault protein repeat" evidence="11">
    <location>
        <begin position="92"/>
        <end position="137"/>
    </location>
</feature>
<dbReference type="EMBL" id="NBCO01000012">
    <property type="protein sequence ID" value="ORC89355.1"/>
    <property type="molecule type" value="Genomic_DNA"/>
</dbReference>
<protein>
    <submittedName>
        <fullName evidence="15">Putative major vault protein</fullName>
    </submittedName>
</protein>
<dbReference type="GO" id="GO:0005737">
    <property type="term" value="C:cytoplasm"/>
    <property type="evidence" value="ECO:0007669"/>
    <property type="project" value="UniProtKB-SubCell"/>
</dbReference>
<keyword evidence="7 10" id="KW-0687">Ribonucleoprotein</keyword>
<evidence type="ECO:0000256" key="9">
    <source>
        <dbReference type="ARBA" id="ARBA00025889"/>
    </source>
</evidence>
<evidence type="ECO:0000256" key="2">
    <source>
        <dbReference type="ARBA" id="ARBA00004496"/>
    </source>
</evidence>
<evidence type="ECO:0000256" key="4">
    <source>
        <dbReference type="ARBA" id="ARBA00022553"/>
    </source>
</evidence>
<dbReference type="InterPro" id="IPR040989">
    <property type="entry name" value="Vault_3"/>
</dbReference>
<dbReference type="InterPro" id="IPR041136">
    <property type="entry name" value="Vault_4"/>
</dbReference>
<feature type="domain" description="Major vault protein shoulder" evidence="12">
    <location>
        <begin position="497"/>
        <end position="615"/>
    </location>
</feature>
<name>A0A1X0NXD4_9TRYP</name>
<dbReference type="GeneID" id="39984885"/>
<accession>A0A1X0NXD4</accession>
<sequence>MFERVIRLRPYEYVHILDNNTCEVHLVEGPQCFTLLDHHVKLHSTVQRHIVIPTNHYCECVQSDGHRTVRLSGPPFPLRPGETASEVRPLRVLTAREAIVLHVLADYIYRDANTGEERRRIAGERWLMQGPGVYIPRVEEEVLQSVEPVIIPIDGALLMQATCDFTEVDGTRRSLGEVWLVRKPRMYFPNPNTKVLNFLIGKVLSPKLALHVRALNSFYDVHYKKERVAGERWLVTHDVTPMFLPSEHEEIVEPVKLTILRWGQYCVVSNIVRDGICHYGERELRKGPCSFLLQPDESLLDGEIKDAYLLGAHEALLVEALTTFTDEEKEERIISSRWLVHGPCSYIPPLEVRVLERRKRMLLSGDKGVYVRNIRTGRITAMHGQALMLSEDEVLWEKPIDPLVCRLLASQQLSVYDINASSLAAGEETQTTHHVISCKVPHNALIQLYDSSKNTSRVEAGPAAVFLEPNDEFTPISLSGGRPKVPNCIHSLCLFLGPDFMADIIEVETLDHARLALNLAYNWEFDTSDRERIKRIAFAVPDFVGRACMTLANRIRVAIAGETFDNFHRNSSSLIRQAIFKNVSGATELRGDSLYFPVNGLVITNVDVHSVEPVELNTRNALKKSVQLAVEIITKSQENEASHQAMLLEQEAKGALELQLMKDKASAEAERITLLEVSAANNIIELSGASKAQALAESESRLVELQGEVDVTGTRCEAQEVMANAELEIQRERMELDLAHRRAMNEIAVKKVQTLADIEATKFENIMNALGRATIEAMARAGPELKSKLLQALGLKGFLLTDGTAPINLLGMADRVVQERPATKP</sequence>